<name>A0A0B2UXY0_TOXCA</name>
<proteinExistence type="predicted"/>
<protein>
    <submittedName>
        <fullName evidence="1">Uncharacterized protein</fullName>
    </submittedName>
</protein>
<dbReference type="AlphaFoldDB" id="A0A0B2UXY0"/>
<gene>
    <name evidence="1" type="ORF">Tcan_01029</name>
</gene>
<organism evidence="1 2">
    <name type="scientific">Toxocara canis</name>
    <name type="common">Canine roundworm</name>
    <dbReference type="NCBI Taxonomy" id="6265"/>
    <lineage>
        <taxon>Eukaryota</taxon>
        <taxon>Metazoa</taxon>
        <taxon>Ecdysozoa</taxon>
        <taxon>Nematoda</taxon>
        <taxon>Chromadorea</taxon>
        <taxon>Rhabditida</taxon>
        <taxon>Spirurina</taxon>
        <taxon>Ascaridomorpha</taxon>
        <taxon>Ascaridoidea</taxon>
        <taxon>Toxocaridae</taxon>
        <taxon>Toxocara</taxon>
    </lineage>
</organism>
<dbReference type="Proteomes" id="UP000031036">
    <property type="component" value="Unassembled WGS sequence"/>
</dbReference>
<reference evidence="1 2" key="1">
    <citation type="submission" date="2014-11" db="EMBL/GenBank/DDBJ databases">
        <title>Genetic blueprint of the zoonotic pathogen Toxocara canis.</title>
        <authorList>
            <person name="Zhu X.-Q."/>
            <person name="Korhonen P.K."/>
            <person name="Cai H."/>
            <person name="Young N.D."/>
            <person name="Nejsum P."/>
            <person name="von Samson-Himmelstjerna G."/>
            <person name="Boag P.R."/>
            <person name="Tan P."/>
            <person name="Li Q."/>
            <person name="Min J."/>
            <person name="Yang Y."/>
            <person name="Wang X."/>
            <person name="Fang X."/>
            <person name="Hall R.S."/>
            <person name="Hofmann A."/>
            <person name="Sternberg P.W."/>
            <person name="Jex A.R."/>
            <person name="Gasser R.B."/>
        </authorList>
    </citation>
    <scope>NUCLEOTIDE SEQUENCE [LARGE SCALE GENOMIC DNA]</scope>
    <source>
        <strain evidence="1">PN_DK_2014</strain>
    </source>
</reference>
<sequence>MTGHHKTVMVMLRTKRYVTLPLGPSVRCLDVTEAIARRAQHSHSFGCFSLLLTIRWLGYQWYGGSQPGIEPGSPRARSGVSTTELLPPYGHKWNPRFSERFFSKKVSWCSMANL</sequence>
<evidence type="ECO:0000313" key="1">
    <source>
        <dbReference type="EMBL" id="KHN73952.1"/>
    </source>
</evidence>
<comment type="caution">
    <text evidence="1">The sequence shown here is derived from an EMBL/GenBank/DDBJ whole genome shotgun (WGS) entry which is preliminary data.</text>
</comment>
<keyword evidence="2" id="KW-1185">Reference proteome</keyword>
<feature type="non-terminal residue" evidence="1">
    <location>
        <position position="114"/>
    </location>
</feature>
<evidence type="ECO:0000313" key="2">
    <source>
        <dbReference type="Proteomes" id="UP000031036"/>
    </source>
</evidence>
<dbReference type="EMBL" id="JPKZ01002986">
    <property type="protein sequence ID" value="KHN73952.1"/>
    <property type="molecule type" value="Genomic_DNA"/>
</dbReference>
<accession>A0A0B2UXY0</accession>